<dbReference type="EMBL" id="FOTR01000005">
    <property type="protein sequence ID" value="SFL92220.1"/>
    <property type="molecule type" value="Genomic_DNA"/>
</dbReference>
<evidence type="ECO:0000313" key="12">
    <source>
        <dbReference type="Proteomes" id="UP000198565"/>
    </source>
</evidence>
<sequence>MKRFRVWLLCSSLCLLLTGCWSAQELTDITLAKALAIDKDGEDYKVTIQVLNPGEIAGDQLSTRATISTYSASGRSIFEAIRKLTKSSPRKVHLSHLQLVVYGEETAKEGIGKTLDFLIRDHEVRTDFTIAIAKGLSGDALISILTPLEKIPADKVRSSVESSEDFWAPTKEVKLDELIESISSNGKEAILTGVYLVGSPDEGTKMENTEYSDSPAQIYLDDIGVFRGDKLQGWLNEKESKGFNYITDNVTNTIGWVDCNDGGTISVEVFQSNTNMQGSVVNGEPSIKIDIKIKANIGDVECSLDLSKPKTIQDVQKKLEQKTINIAEASISAAQEYRSDIFGFGNAIRRSNPKKWEQIKDNWNTIYPDLNVDVQAQVEIKKSGMITQPIYEKIERKTEKEE</sequence>
<evidence type="ECO:0000259" key="10">
    <source>
        <dbReference type="Pfam" id="PF25198"/>
    </source>
</evidence>
<evidence type="ECO:0000256" key="2">
    <source>
        <dbReference type="ARBA" id="ARBA00007886"/>
    </source>
</evidence>
<dbReference type="PROSITE" id="PS51257">
    <property type="entry name" value="PROKAR_LIPOPROTEIN"/>
    <property type="match status" value="1"/>
</dbReference>
<comment type="subcellular location">
    <subcellularLocation>
        <location evidence="1">Membrane</location>
        <topology evidence="1">Lipid-anchor</topology>
    </subcellularLocation>
</comment>
<dbReference type="Gene3D" id="6.20.190.10">
    <property type="entry name" value="Nutrient germinant receptor protein C, domain 1"/>
    <property type="match status" value="1"/>
</dbReference>
<comment type="similarity">
    <text evidence="2">Belongs to the GerABKC lipoprotein family.</text>
</comment>
<evidence type="ECO:0000313" key="11">
    <source>
        <dbReference type="EMBL" id="SFL92220.1"/>
    </source>
</evidence>
<evidence type="ECO:0000259" key="9">
    <source>
        <dbReference type="Pfam" id="PF05504"/>
    </source>
</evidence>
<dbReference type="InterPro" id="IPR008844">
    <property type="entry name" value="Spore_GerAC-like"/>
</dbReference>
<dbReference type="STRING" id="334253.SAMN04487943_105104"/>
<dbReference type="InterPro" id="IPR038501">
    <property type="entry name" value="Spore_GerAC_C_sf"/>
</dbReference>
<gene>
    <name evidence="11" type="ORF">SAMN04487943_105104</name>
</gene>
<dbReference type="Proteomes" id="UP000198565">
    <property type="component" value="Unassembled WGS sequence"/>
</dbReference>
<keyword evidence="3" id="KW-0309">Germination</keyword>
<dbReference type="AlphaFoldDB" id="A0A1I4LMP1"/>
<reference evidence="12" key="1">
    <citation type="submission" date="2016-10" db="EMBL/GenBank/DDBJ databases">
        <authorList>
            <person name="Varghese N."/>
            <person name="Submissions S."/>
        </authorList>
    </citation>
    <scope>NUCLEOTIDE SEQUENCE [LARGE SCALE GENOMIC DNA]</scope>
    <source>
        <strain evidence="12">CGMCC 1.4250</strain>
    </source>
</reference>
<keyword evidence="12" id="KW-1185">Reference proteome</keyword>
<name>A0A1I4LMP1_9BACI</name>
<evidence type="ECO:0000256" key="3">
    <source>
        <dbReference type="ARBA" id="ARBA00022544"/>
    </source>
</evidence>
<keyword evidence="6" id="KW-0564">Palmitate</keyword>
<evidence type="ECO:0000256" key="8">
    <source>
        <dbReference type="SAM" id="SignalP"/>
    </source>
</evidence>
<feature type="domain" description="Spore germination protein N-terminal" evidence="10">
    <location>
        <begin position="23"/>
        <end position="192"/>
    </location>
</feature>
<evidence type="ECO:0000256" key="5">
    <source>
        <dbReference type="ARBA" id="ARBA00023136"/>
    </source>
</evidence>
<dbReference type="Gene3D" id="3.30.300.210">
    <property type="entry name" value="Nutrient germinant receptor protein C, domain 3"/>
    <property type="match status" value="1"/>
</dbReference>
<dbReference type="NCBIfam" id="TIGR02887">
    <property type="entry name" value="spore_ger_x_C"/>
    <property type="match status" value="1"/>
</dbReference>
<feature type="signal peptide" evidence="8">
    <location>
        <begin position="1"/>
        <end position="23"/>
    </location>
</feature>
<dbReference type="PANTHER" id="PTHR35789">
    <property type="entry name" value="SPORE GERMINATION PROTEIN B3"/>
    <property type="match status" value="1"/>
</dbReference>
<evidence type="ECO:0000256" key="1">
    <source>
        <dbReference type="ARBA" id="ARBA00004635"/>
    </source>
</evidence>
<accession>A0A1I4LMP1</accession>
<evidence type="ECO:0000256" key="6">
    <source>
        <dbReference type="ARBA" id="ARBA00023139"/>
    </source>
</evidence>
<feature type="domain" description="Spore germination GerAC-like C-terminal" evidence="9">
    <location>
        <begin position="223"/>
        <end position="384"/>
    </location>
</feature>
<dbReference type="GO" id="GO:0009847">
    <property type="term" value="P:spore germination"/>
    <property type="evidence" value="ECO:0007669"/>
    <property type="project" value="InterPro"/>
</dbReference>
<dbReference type="InterPro" id="IPR046953">
    <property type="entry name" value="Spore_GerAC-like_C"/>
</dbReference>
<keyword evidence="5" id="KW-0472">Membrane</keyword>
<protein>
    <submittedName>
        <fullName evidence="11">Spore germination protein KC</fullName>
    </submittedName>
</protein>
<dbReference type="Pfam" id="PF25198">
    <property type="entry name" value="Spore_GerAC_N"/>
    <property type="match status" value="1"/>
</dbReference>
<proteinExistence type="inferred from homology"/>
<keyword evidence="7" id="KW-0449">Lipoprotein</keyword>
<feature type="chain" id="PRO_5011549995" evidence="8">
    <location>
        <begin position="24"/>
        <end position="402"/>
    </location>
</feature>
<evidence type="ECO:0000256" key="7">
    <source>
        <dbReference type="ARBA" id="ARBA00023288"/>
    </source>
</evidence>
<organism evidence="11 12">
    <name type="scientific">Gracilibacillus orientalis</name>
    <dbReference type="NCBI Taxonomy" id="334253"/>
    <lineage>
        <taxon>Bacteria</taxon>
        <taxon>Bacillati</taxon>
        <taxon>Bacillota</taxon>
        <taxon>Bacilli</taxon>
        <taxon>Bacillales</taxon>
        <taxon>Bacillaceae</taxon>
        <taxon>Gracilibacillus</taxon>
    </lineage>
</organism>
<dbReference type="InterPro" id="IPR057336">
    <property type="entry name" value="GerAC_N"/>
</dbReference>
<dbReference type="Pfam" id="PF05504">
    <property type="entry name" value="Spore_GerAC"/>
    <property type="match status" value="1"/>
</dbReference>
<dbReference type="RefSeq" id="WP_175495404.1">
    <property type="nucleotide sequence ID" value="NZ_FOTR01000005.1"/>
</dbReference>
<dbReference type="PANTHER" id="PTHR35789:SF1">
    <property type="entry name" value="SPORE GERMINATION PROTEIN B3"/>
    <property type="match status" value="1"/>
</dbReference>
<evidence type="ECO:0000256" key="4">
    <source>
        <dbReference type="ARBA" id="ARBA00022729"/>
    </source>
</evidence>
<keyword evidence="4 8" id="KW-0732">Signal</keyword>
<dbReference type="GO" id="GO:0016020">
    <property type="term" value="C:membrane"/>
    <property type="evidence" value="ECO:0007669"/>
    <property type="project" value="UniProtKB-SubCell"/>
</dbReference>